<organism evidence="5 6">
    <name type="scientific">Iamia majanohamensis</name>
    <dbReference type="NCBI Taxonomy" id="467976"/>
    <lineage>
        <taxon>Bacteria</taxon>
        <taxon>Bacillati</taxon>
        <taxon>Actinomycetota</taxon>
        <taxon>Acidimicrobiia</taxon>
        <taxon>Acidimicrobiales</taxon>
        <taxon>Iamiaceae</taxon>
        <taxon>Iamia</taxon>
    </lineage>
</organism>
<dbReference type="Gene3D" id="2.60.120.10">
    <property type="entry name" value="Jelly Rolls"/>
    <property type="match status" value="1"/>
</dbReference>
<feature type="compositionally biased region" description="Low complexity" evidence="4">
    <location>
        <begin position="169"/>
        <end position="180"/>
    </location>
</feature>
<dbReference type="GO" id="GO:0000271">
    <property type="term" value="P:polysaccharide biosynthetic process"/>
    <property type="evidence" value="ECO:0007669"/>
    <property type="project" value="TreeGrafter"/>
</dbReference>
<evidence type="ECO:0000256" key="4">
    <source>
        <dbReference type="SAM" id="MobiDB-lite"/>
    </source>
</evidence>
<feature type="active site" description="Proton donor" evidence="2">
    <location>
        <position position="128"/>
    </location>
</feature>
<proteinExistence type="inferred from homology"/>
<dbReference type="KEGG" id="ima:PO878_15130"/>
<comment type="similarity">
    <text evidence="1">Belongs to the dTDP-4-dehydrorhamnose 3,5-epimerase family.</text>
</comment>
<dbReference type="Proteomes" id="UP001216390">
    <property type="component" value="Chromosome"/>
</dbReference>
<dbReference type="PANTHER" id="PTHR21047">
    <property type="entry name" value="DTDP-6-DEOXY-D-GLUCOSE-3,5 EPIMERASE"/>
    <property type="match status" value="1"/>
</dbReference>
<evidence type="ECO:0000256" key="3">
    <source>
        <dbReference type="PIRSR" id="PIRSR600888-3"/>
    </source>
</evidence>
<evidence type="ECO:0000256" key="1">
    <source>
        <dbReference type="ARBA" id="ARBA00010154"/>
    </source>
</evidence>
<evidence type="ECO:0000313" key="6">
    <source>
        <dbReference type="Proteomes" id="UP001216390"/>
    </source>
</evidence>
<dbReference type="InterPro" id="IPR000888">
    <property type="entry name" value="RmlC-like"/>
</dbReference>
<sequence>MARTTPSDAIAGVVVVEPDVHPDARGDFRETYRASWFPGAPPMVQANLARRRAGVVVGLHHHLHQADLWSVAAGRARVVLHDLRRSSPTHGTTLHLDLAADGPDARLVYVPPGVAHGFAALTDVVLTYLVDRTYDPADEWSVAWDDPEVAADWGVPSPVVSDRDRSAPRRASLPPEGVPA</sequence>
<protein>
    <submittedName>
        <fullName evidence="5">dTDP-4-dehydrorhamnose 3,5-epimerase family protein</fullName>
    </submittedName>
</protein>
<name>A0AAE9Y4C7_9ACTN</name>
<dbReference type="GO" id="GO:0008830">
    <property type="term" value="F:dTDP-4-dehydrorhamnose 3,5-epimerase activity"/>
    <property type="evidence" value="ECO:0007669"/>
    <property type="project" value="InterPro"/>
</dbReference>
<dbReference type="PANTHER" id="PTHR21047:SF2">
    <property type="entry name" value="THYMIDINE DIPHOSPHO-4-KETO-RHAMNOSE 3,5-EPIMERASE"/>
    <property type="match status" value="1"/>
</dbReference>
<dbReference type="AlphaFoldDB" id="A0AAE9Y4C7"/>
<feature type="active site" description="Proton acceptor" evidence="2">
    <location>
        <position position="60"/>
    </location>
</feature>
<feature type="region of interest" description="Disordered" evidence="4">
    <location>
        <begin position="154"/>
        <end position="180"/>
    </location>
</feature>
<gene>
    <name evidence="5" type="ORF">PO878_15130</name>
</gene>
<dbReference type="InterPro" id="IPR014710">
    <property type="entry name" value="RmlC-like_jellyroll"/>
</dbReference>
<evidence type="ECO:0000256" key="2">
    <source>
        <dbReference type="PIRSR" id="PIRSR600888-1"/>
    </source>
</evidence>
<accession>A0AAE9Y4C7</accession>
<dbReference type="Pfam" id="PF00908">
    <property type="entry name" value="dTDP_sugar_isom"/>
    <property type="match status" value="1"/>
</dbReference>
<keyword evidence="6" id="KW-1185">Reference proteome</keyword>
<dbReference type="EMBL" id="CP116942">
    <property type="protein sequence ID" value="WCO65835.1"/>
    <property type="molecule type" value="Genomic_DNA"/>
</dbReference>
<dbReference type="SUPFAM" id="SSF51182">
    <property type="entry name" value="RmlC-like cupins"/>
    <property type="match status" value="1"/>
</dbReference>
<dbReference type="RefSeq" id="WP_272735361.1">
    <property type="nucleotide sequence ID" value="NZ_CP116942.1"/>
</dbReference>
<evidence type="ECO:0000313" key="5">
    <source>
        <dbReference type="EMBL" id="WCO65835.1"/>
    </source>
</evidence>
<reference evidence="5" key="1">
    <citation type="submission" date="2023-01" db="EMBL/GenBank/DDBJ databases">
        <title>The diversity of Class Acidimicrobiia in South China Sea sediment environments and the proposal of Iamia marina sp. nov., a novel species of the genus Iamia.</title>
        <authorList>
            <person name="He Y."/>
            <person name="Tian X."/>
        </authorList>
    </citation>
    <scope>NUCLEOTIDE SEQUENCE</scope>
    <source>
        <strain evidence="5">DSM 19957</strain>
    </source>
</reference>
<feature type="site" description="Participates in a stacking interaction with the thymidine ring of dTDP-4-oxo-6-deoxyglucose" evidence="3">
    <location>
        <position position="134"/>
    </location>
</feature>
<dbReference type="GO" id="GO:0005829">
    <property type="term" value="C:cytosol"/>
    <property type="evidence" value="ECO:0007669"/>
    <property type="project" value="TreeGrafter"/>
</dbReference>
<dbReference type="InterPro" id="IPR011051">
    <property type="entry name" value="RmlC_Cupin_sf"/>
</dbReference>